<reference evidence="7" key="1">
    <citation type="journal article" date="2014" name="Genome Announc.">
        <title>Draft genome sequence of Weissella oryzae SG25T, isolated from fermented rice grains.</title>
        <authorList>
            <person name="Tanizawa Y."/>
            <person name="Fujisawa T."/>
            <person name="Mochizuki T."/>
            <person name="Kaminuma E."/>
            <person name="Suzuki Y."/>
            <person name="Nakamura Y."/>
            <person name="Tohno M."/>
        </authorList>
    </citation>
    <scope>NUCLEOTIDE SEQUENCE [LARGE SCALE GENOMIC DNA]</scope>
    <source>
        <strain evidence="7">DSM 25784 / JCM 18191 / LMG 30913 / SG25</strain>
    </source>
</reference>
<dbReference type="Gene3D" id="1.10.4200.10">
    <property type="entry name" value="Triphosphoribosyl-dephospho-CoA protein"/>
    <property type="match status" value="1"/>
</dbReference>
<sequence>MDKMTSTVQMALRAVLYEVTVNPKPGLVDPVSQGAHTDMDVFTFIDSAVSLQPYFEQAYQIGLKADTDDLVSIFQTLRVAGKTAEETMFQATNGVNTHKGAIFSLGILLAATGYEHRYNRQSTAGILTTVKEMLINLTQTDFAKLSAKQVGQQTAGERQFLKFGKMGIRGEAEAGFPTVAELGLPFLRKATGTRNQRLLDTLLFIASGTEDSNLIKRAGTPTVIDWLKPQIDQYFKLGGSKTKVGMEFLEKLDQVFIERNLSLGGSADLLILTTYLALLEEVI</sequence>
<evidence type="ECO:0000256" key="2">
    <source>
        <dbReference type="ARBA" id="ARBA00022679"/>
    </source>
</evidence>
<dbReference type="AlphaFoldDB" id="A0A069CTY8"/>
<comment type="catalytic activity">
    <reaction evidence="1 5">
        <text>3'-dephospho-CoA + ATP = 2'-(5''-triphospho-alpha-D-ribosyl)-3'-dephospho-CoA + adenine</text>
        <dbReference type="Rhea" id="RHEA:15117"/>
        <dbReference type="ChEBI" id="CHEBI:16708"/>
        <dbReference type="ChEBI" id="CHEBI:30616"/>
        <dbReference type="ChEBI" id="CHEBI:57328"/>
        <dbReference type="ChEBI" id="CHEBI:61378"/>
        <dbReference type="EC" id="2.4.2.52"/>
    </reaction>
</comment>
<dbReference type="InterPro" id="IPR002736">
    <property type="entry name" value="CitG"/>
</dbReference>
<dbReference type="eggNOG" id="COG1767">
    <property type="taxonomic scope" value="Bacteria"/>
</dbReference>
<evidence type="ECO:0000256" key="4">
    <source>
        <dbReference type="ARBA" id="ARBA00022840"/>
    </source>
</evidence>
<evidence type="ECO:0000256" key="5">
    <source>
        <dbReference type="HAMAP-Rule" id="MF_00397"/>
    </source>
</evidence>
<dbReference type="EC" id="2.4.2.52" evidence="5"/>
<dbReference type="NCBIfam" id="NF002315">
    <property type="entry name" value="PRK01237.1"/>
    <property type="match status" value="1"/>
</dbReference>
<protein>
    <recommendedName>
        <fullName evidence="5">Probable 2-(5''-triphosphoribosyl)-3'-dephosphocoenzyme-A synthase</fullName>
        <shortName evidence="5">2-(5''-triphosphoribosyl)-3'-dephospho-CoA synthase</shortName>
        <ecNumber evidence="5">2.4.2.52</ecNumber>
    </recommendedName>
</protein>
<comment type="similarity">
    <text evidence="5">Belongs to the CitG/MdcB family.</text>
</comment>
<keyword evidence="3 5" id="KW-0547">Nucleotide-binding</keyword>
<dbReference type="RefSeq" id="WP_027698900.1">
    <property type="nucleotide sequence ID" value="NZ_DF820488.1"/>
</dbReference>
<proteinExistence type="inferred from homology"/>
<dbReference type="HAMAP" id="MF_00397">
    <property type="entry name" value="CitG"/>
    <property type="match status" value="1"/>
</dbReference>
<dbReference type="OrthoDB" id="114886at2"/>
<dbReference type="GO" id="GO:0046917">
    <property type="term" value="F:triphosphoribosyl-dephospho-CoA synthase activity"/>
    <property type="evidence" value="ECO:0007669"/>
    <property type="project" value="UniProtKB-UniRule"/>
</dbReference>
<dbReference type="GO" id="GO:0005524">
    <property type="term" value="F:ATP binding"/>
    <property type="evidence" value="ECO:0007669"/>
    <property type="project" value="UniProtKB-KW"/>
</dbReference>
<keyword evidence="2 5" id="KW-0808">Transferase</keyword>
<dbReference type="Proteomes" id="UP000030643">
    <property type="component" value="Unassembled WGS sequence"/>
</dbReference>
<dbReference type="InterPro" id="IPR017551">
    <property type="entry name" value="TriPribosyl-deP-CoA_syn_CitG"/>
</dbReference>
<dbReference type="NCBIfam" id="TIGR03125">
    <property type="entry name" value="citrate_citG"/>
    <property type="match status" value="1"/>
</dbReference>
<dbReference type="STRING" id="1329250.WOSG25_051090"/>
<evidence type="ECO:0000313" key="6">
    <source>
        <dbReference type="EMBL" id="GAK30837.1"/>
    </source>
</evidence>
<dbReference type="PANTHER" id="PTHR30201">
    <property type="entry name" value="TRIPHOSPHORIBOSYL-DEPHOSPHO-COA SYNTHASE"/>
    <property type="match status" value="1"/>
</dbReference>
<evidence type="ECO:0000256" key="3">
    <source>
        <dbReference type="ARBA" id="ARBA00022741"/>
    </source>
</evidence>
<dbReference type="Pfam" id="PF01874">
    <property type="entry name" value="CitG"/>
    <property type="match status" value="1"/>
</dbReference>
<organism evidence="6 7">
    <name type="scientific">Weissella oryzae (strain DSM 25784 / JCM 18191 / LMG 30913 / SG25)</name>
    <dbReference type="NCBI Taxonomy" id="1329250"/>
    <lineage>
        <taxon>Bacteria</taxon>
        <taxon>Bacillati</taxon>
        <taxon>Bacillota</taxon>
        <taxon>Bacilli</taxon>
        <taxon>Lactobacillales</taxon>
        <taxon>Lactobacillaceae</taxon>
        <taxon>Weissella</taxon>
    </lineage>
</organism>
<name>A0A069CTY8_WEIOS</name>
<gene>
    <name evidence="5" type="primary">citG</name>
    <name evidence="6" type="ORF">WOSG25_051090</name>
</gene>
<dbReference type="GO" id="GO:0051191">
    <property type="term" value="P:prosthetic group biosynthetic process"/>
    <property type="evidence" value="ECO:0007669"/>
    <property type="project" value="TreeGrafter"/>
</dbReference>
<dbReference type="EMBL" id="DF820488">
    <property type="protein sequence ID" value="GAK30837.1"/>
    <property type="molecule type" value="Genomic_DNA"/>
</dbReference>
<keyword evidence="4 5" id="KW-0067">ATP-binding</keyword>
<evidence type="ECO:0000313" key="7">
    <source>
        <dbReference type="Proteomes" id="UP000030643"/>
    </source>
</evidence>
<evidence type="ECO:0000256" key="1">
    <source>
        <dbReference type="ARBA" id="ARBA00001210"/>
    </source>
</evidence>
<keyword evidence="7" id="KW-1185">Reference proteome</keyword>
<dbReference type="PANTHER" id="PTHR30201:SF2">
    <property type="entry name" value="2-(5''-TRIPHOSPHORIBOSYL)-3'-DEPHOSPHOCOENZYME-A SYNTHASE"/>
    <property type="match status" value="1"/>
</dbReference>
<accession>A0A069CTY8</accession>